<dbReference type="GO" id="GO:0016064">
    <property type="term" value="P:immunoglobulin mediated immune response"/>
    <property type="evidence" value="ECO:0007669"/>
    <property type="project" value="TreeGrafter"/>
</dbReference>
<keyword evidence="2 9" id="KW-0812">Transmembrane</keyword>
<gene>
    <name evidence="11" type="ORF">PHYPO_G00223140</name>
</gene>
<dbReference type="SUPFAM" id="SSF49265">
    <property type="entry name" value="Fibronectin type III"/>
    <property type="match status" value="2"/>
</dbReference>
<dbReference type="InterPro" id="IPR003531">
    <property type="entry name" value="Hempt_rcpt_S_F1_CS"/>
</dbReference>
<dbReference type="InterPro" id="IPR048651">
    <property type="entry name" value="CRLF2-like_D1"/>
</dbReference>
<keyword evidence="4 9" id="KW-1133">Transmembrane helix</keyword>
<evidence type="ECO:0000256" key="2">
    <source>
        <dbReference type="ARBA" id="ARBA00022692"/>
    </source>
</evidence>
<dbReference type="Pfam" id="PF21604">
    <property type="entry name" value="CRLF2_D1"/>
    <property type="match status" value="1"/>
</dbReference>
<dbReference type="InterPro" id="IPR036116">
    <property type="entry name" value="FN3_sf"/>
</dbReference>
<evidence type="ECO:0000313" key="11">
    <source>
        <dbReference type="EMBL" id="KAB5571276.1"/>
    </source>
</evidence>
<feature type="domain" description="Fibronectin type-III" evidence="10">
    <location>
        <begin position="135"/>
        <end position="231"/>
    </location>
</feature>
<feature type="region of interest" description="Disordered" evidence="8">
    <location>
        <begin position="318"/>
        <end position="339"/>
    </location>
</feature>
<evidence type="ECO:0000256" key="7">
    <source>
        <dbReference type="ARBA" id="ARBA00023180"/>
    </source>
</evidence>
<protein>
    <recommendedName>
        <fullName evidence="10">Fibronectin type-III domain-containing protein</fullName>
    </recommendedName>
</protein>
<dbReference type="PROSITE" id="PS01355">
    <property type="entry name" value="HEMATOPO_REC_S_F1"/>
    <property type="match status" value="1"/>
</dbReference>
<reference evidence="11 12" key="1">
    <citation type="submission" date="2019-06" db="EMBL/GenBank/DDBJ databases">
        <title>A chromosome-scale genome assembly of the striped catfish, Pangasianodon hypophthalmus.</title>
        <authorList>
            <person name="Wen M."/>
            <person name="Zahm M."/>
            <person name="Roques C."/>
            <person name="Cabau C."/>
            <person name="Klopp C."/>
            <person name="Donnadieu C."/>
            <person name="Jouanno E."/>
            <person name="Avarre J.-C."/>
            <person name="Campet M."/>
            <person name="Ha T.T.T."/>
            <person name="Dugue R."/>
            <person name="Lampietro C."/>
            <person name="Louis A."/>
            <person name="Herpin A."/>
            <person name="Echchiki A."/>
            <person name="Berthelot C."/>
            <person name="Parey E."/>
            <person name="Roest-Crollius H."/>
            <person name="Braasch I."/>
            <person name="Postlethwait J."/>
            <person name="Bobe J."/>
            <person name="Montfort J."/>
            <person name="Bouchez O."/>
            <person name="Begum T."/>
            <person name="Schartl M."/>
            <person name="Guiguen Y."/>
        </authorList>
    </citation>
    <scope>NUCLEOTIDE SEQUENCE [LARGE SCALE GENOMIC DNA]</scope>
    <source>
        <strain evidence="11 12">Indonesia</strain>
        <tissue evidence="11">Blood</tissue>
    </source>
</reference>
<accession>A0A5N5NXF4</accession>
<name>A0A5N5NXF4_PANHP</name>
<evidence type="ECO:0000256" key="6">
    <source>
        <dbReference type="ARBA" id="ARBA00023170"/>
    </source>
</evidence>
<comment type="caution">
    <text evidence="11">The sequence shown here is derived from an EMBL/GenBank/DDBJ whole genome shotgun (WGS) entry which is preliminary data.</text>
</comment>
<evidence type="ECO:0000259" key="10">
    <source>
        <dbReference type="PROSITE" id="PS50853"/>
    </source>
</evidence>
<dbReference type="GO" id="GO:0004896">
    <property type="term" value="F:cytokine receptor activity"/>
    <property type="evidence" value="ECO:0007669"/>
    <property type="project" value="InterPro"/>
</dbReference>
<proteinExistence type="predicted"/>
<keyword evidence="6" id="KW-0675">Receptor</keyword>
<dbReference type="InterPro" id="IPR003961">
    <property type="entry name" value="FN3_dom"/>
</dbReference>
<comment type="subcellular location">
    <subcellularLocation>
        <location evidence="1">Membrane</location>
        <topology evidence="1">Single-pass type I membrane protein</topology>
    </subcellularLocation>
</comment>
<dbReference type="AlphaFoldDB" id="A0A5N5NXF4"/>
<dbReference type="PANTHER" id="PTHR23037:SF42">
    <property type="entry name" value="CYTOKINE RECEPTOR COMMON SUBUNIT GAMMA ISOFORM X1-RELATED"/>
    <property type="match status" value="1"/>
</dbReference>
<evidence type="ECO:0000313" key="12">
    <source>
        <dbReference type="Proteomes" id="UP000327468"/>
    </source>
</evidence>
<keyword evidence="7" id="KW-0325">Glycoprotein</keyword>
<evidence type="ECO:0000256" key="4">
    <source>
        <dbReference type="ARBA" id="ARBA00022989"/>
    </source>
</evidence>
<evidence type="ECO:0000256" key="8">
    <source>
        <dbReference type="SAM" id="MobiDB-lite"/>
    </source>
</evidence>
<organism evidence="11 12">
    <name type="scientific">Pangasianodon hypophthalmus</name>
    <name type="common">Striped catfish</name>
    <name type="synonym">Helicophagus hypophthalmus</name>
    <dbReference type="NCBI Taxonomy" id="310915"/>
    <lineage>
        <taxon>Eukaryota</taxon>
        <taxon>Metazoa</taxon>
        <taxon>Chordata</taxon>
        <taxon>Craniata</taxon>
        <taxon>Vertebrata</taxon>
        <taxon>Euteleostomi</taxon>
        <taxon>Actinopterygii</taxon>
        <taxon>Neopterygii</taxon>
        <taxon>Teleostei</taxon>
        <taxon>Ostariophysi</taxon>
        <taxon>Siluriformes</taxon>
        <taxon>Pangasiidae</taxon>
        <taxon>Pangasianodon</taxon>
    </lineage>
</organism>
<feature type="transmembrane region" description="Helical" evidence="9">
    <location>
        <begin position="240"/>
        <end position="263"/>
    </location>
</feature>
<evidence type="ECO:0000256" key="9">
    <source>
        <dbReference type="SAM" id="Phobius"/>
    </source>
</evidence>
<evidence type="ECO:0000256" key="1">
    <source>
        <dbReference type="ARBA" id="ARBA00004479"/>
    </source>
</evidence>
<dbReference type="EMBL" id="VFJC01000008">
    <property type="protein sequence ID" value="KAB5571276.1"/>
    <property type="molecule type" value="Genomic_DNA"/>
</dbReference>
<dbReference type="PROSITE" id="PS50853">
    <property type="entry name" value="FN3"/>
    <property type="match status" value="1"/>
</dbReference>
<keyword evidence="3" id="KW-0732">Signal</keyword>
<sequence length="339" mass="38478">MGGSFKMQKHVLADILCFGCWSRSQFSPRADGSCINTGYKVNISCLIINLEYVECNWTKPQMQQINYTFSSVFLHNSSRECPQYLQEHRQNVGCRIPLGAPLRRFDPFHTKLSVGRNQSICKNYTTLKHRVKLDPPQNLSVNASGREGEVCVHWIRSNIKKDCVNYKVGYRKASGPWKISTPTLYSSYCVSPVSSGVTYTFQVRSSMSDMCGASDFWSDWSDPVQWNNNKDVRTTAQRQVYWHVLGSVLGVIILISLSLLLCYSERIKVVFVPVVPDPSKSLQDLFKKYNGNVESWVYISRELKDAFEPDYTESPCVVCEPSPTSETKTKDGPTEQPVS</sequence>
<dbReference type="InterPro" id="IPR013783">
    <property type="entry name" value="Ig-like_fold"/>
</dbReference>
<evidence type="ECO:0000256" key="3">
    <source>
        <dbReference type="ARBA" id="ARBA00022729"/>
    </source>
</evidence>
<dbReference type="Gene3D" id="2.60.40.10">
    <property type="entry name" value="Immunoglobulins"/>
    <property type="match status" value="2"/>
</dbReference>
<evidence type="ECO:0000256" key="5">
    <source>
        <dbReference type="ARBA" id="ARBA00023136"/>
    </source>
</evidence>
<dbReference type="Proteomes" id="UP000327468">
    <property type="component" value="Chromosome 7"/>
</dbReference>
<keyword evidence="5 9" id="KW-0472">Membrane</keyword>
<dbReference type="PANTHER" id="PTHR23037">
    <property type="entry name" value="CYTOKINE RECEPTOR"/>
    <property type="match status" value="1"/>
</dbReference>
<dbReference type="GO" id="GO:0009897">
    <property type="term" value="C:external side of plasma membrane"/>
    <property type="evidence" value="ECO:0007669"/>
    <property type="project" value="TreeGrafter"/>
</dbReference>
<keyword evidence="12" id="KW-1185">Reference proteome</keyword>